<evidence type="ECO:0000313" key="1">
    <source>
        <dbReference type="EMBL" id="GAH22842.1"/>
    </source>
</evidence>
<feature type="non-terminal residue" evidence="1">
    <location>
        <position position="1"/>
    </location>
</feature>
<name>X1DRP1_9ZZZZ</name>
<reference evidence="1" key="1">
    <citation type="journal article" date="2014" name="Front. Microbiol.">
        <title>High frequency of phylogenetically diverse reductive dehalogenase-homologous genes in deep subseafloor sedimentary metagenomes.</title>
        <authorList>
            <person name="Kawai M."/>
            <person name="Futagami T."/>
            <person name="Toyoda A."/>
            <person name="Takaki Y."/>
            <person name="Nishi S."/>
            <person name="Hori S."/>
            <person name="Arai W."/>
            <person name="Tsubouchi T."/>
            <person name="Morono Y."/>
            <person name="Uchiyama I."/>
            <person name="Ito T."/>
            <person name="Fujiyama A."/>
            <person name="Inagaki F."/>
            <person name="Takami H."/>
        </authorList>
    </citation>
    <scope>NUCLEOTIDE SEQUENCE</scope>
    <source>
        <strain evidence="1">Expedition CK06-06</strain>
    </source>
</reference>
<gene>
    <name evidence="1" type="ORF">S01H4_67414</name>
</gene>
<feature type="non-terminal residue" evidence="1">
    <location>
        <position position="33"/>
    </location>
</feature>
<protein>
    <submittedName>
        <fullName evidence="1">Uncharacterized protein</fullName>
    </submittedName>
</protein>
<dbReference type="EMBL" id="BART01042400">
    <property type="protein sequence ID" value="GAH22842.1"/>
    <property type="molecule type" value="Genomic_DNA"/>
</dbReference>
<comment type="caution">
    <text evidence="1">The sequence shown here is derived from an EMBL/GenBank/DDBJ whole genome shotgun (WGS) entry which is preliminary data.</text>
</comment>
<organism evidence="1">
    <name type="scientific">marine sediment metagenome</name>
    <dbReference type="NCBI Taxonomy" id="412755"/>
    <lineage>
        <taxon>unclassified sequences</taxon>
        <taxon>metagenomes</taxon>
        <taxon>ecological metagenomes</taxon>
    </lineage>
</organism>
<sequence>TSKSSDHWAIAAVELKAAPVPSFTSITKDKLAY</sequence>
<dbReference type="AlphaFoldDB" id="X1DRP1"/>
<accession>X1DRP1</accession>
<proteinExistence type="predicted"/>